<evidence type="ECO:0000256" key="8">
    <source>
        <dbReference type="ARBA" id="ARBA00023163"/>
    </source>
</evidence>
<dbReference type="OrthoDB" id="384217at2"/>
<evidence type="ECO:0000256" key="10">
    <source>
        <dbReference type="PROSITE-ProRule" id="PRU00169"/>
    </source>
</evidence>
<dbReference type="InterPro" id="IPR009057">
    <property type="entry name" value="Homeodomain-like_sf"/>
</dbReference>
<evidence type="ECO:0000256" key="7">
    <source>
        <dbReference type="ARBA" id="ARBA00023125"/>
    </source>
</evidence>
<dbReference type="Gene3D" id="1.10.10.60">
    <property type="entry name" value="Homeodomain-like"/>
    <property type="match status" value="2"/>
</dbReference>
<keyword evidence="7" id="KW-0238">DNA-binding</keyword>
<dbReference type="SMART" id="SM00448">
    <property type="entry name" value="REC"/>
    <property type="match status" value="1"/>
</dbReference>
<evidence type="ECO:0000256" key="5">
    <source>
        <dbReference type="ARBA" id="ARBA00023012"/>
    </source>
</evidence>
<dbReference type="SUPFAM" id="SSF52172">
    <property type="entry name" value="CheY-like"/>
    <property type="match status" value="1"/>
</dbReference>
<dbReference type="Pfam" id="PF00072">
    <property type="entry name" value="Response_reg"/>
    <property type="match status" value="1"/>
</dbReference>
<dbReference type="SUPFAM" id="SSF46689">
    <property type="entry name" value="Homeodomain-like"/>
    <property type="match status" value="2"/>
</dbReference>
<dbReference type="InterPro" id="IPR001789">
    <property type="entry name" value="Sig_transdc_resp-reg_receiver"/>
</dbReference>
<feature type="modified residue" description="4-aspartylphosphate" evidence="10">
    <location>
        <position position="55"/>
    </location>
</feature>
<dbReference type="CDD" id="cd17536">
    <property type="entry name" value="REC_YesN-like"/>
    <property type="match status" value="1"/>
</dbReference>
<keyword evidence="8" id="KW-0804">Transcription</keyword>
<comment type="function">
    <text evidence="9">May play the central regulatory role in sporulation. It may be an element of the effector pathway responsible for the activation of sporulation genes in response to nutritional stress. Spo0A may act in concert with spo0H (a sigma factor) to control the expression of some genes that are critical to the sporulation process.</text>
</comment>
<dbReference type="AlphaFoldDB" id="A0A173YWY7"/>
<comment type="subcellular location">
    <subcellularLocation>
        <location evidence="1">Cytoplasm</location>
    </subcellularLocation>
</comment>
<feature type="domain" description="HTH araC/xylS-type" evidence="11">
    <location>
        <begin position="393"/>
        <end position="492"/>
    </location>
</feature>
<evidence type="ECO:0000256" key="1">
    <source>
        <dbReference type="ARBA" id="ARBA00004496"/>
    </source>
</evidence>
<dbReference type="RefSeq" id="WP_055150123.1">
    <property type="nucleotide sequence ID" value="NZ_CYZU01000002.1"/>
</dbReference>
<dbReference type="GO" id="GO:0005737">
    <property type="term" value="C:cytoplasm"/>
    <property type="evidence" value="ECO:0007669"/>
    <property type="project" value="UniProtKB-SubCell"/>
</dbReference>
<evidence type="ECO:0000256" key="3">
    <source>
        <dbReference type="ARBA" id="ARBA00022490"/>
    </source>
</evidence>
<dbReference type="GO" id="GO:0003700">
    <property type="term" value="F:DNA-binding transcription factor activity"/>
    <property type="evidence" value="ECO:0007669"/>
    <property type="project" value="InterPro"/>
</dbReference>
<dbReference type="InterPro" id="IPR018060">
    <property type="entry name" value="HTH_AraC"/>
</dbReference>
<dbReference type="GO" id="GO:0043565">
    <property type="term" value="F:sequence-specific DNA binding"/>
    <property type="evidence" value="ECO:0007669"/>
    <property type="project" value="InterPro"/>
</dbReference>
<evidence type="ECO:0000259" key="12">
    <source>
        <dbReference type="PROSITE" id="PS50110"/>
    </source>
</evidence>
<evidence type="ECO:0000313" key="14">
    <source>
        <dbReference type="Proteomes" id="UP000095544"/>
    </source>
</evidence>
<dbReference type="SMART" id="SM00342">
    <property type="entry name" value="HTH_ARAC"/>
    <property type="match status" value="1"/>
</dbReference>
<dbReference type="GO" id="GO:0000160">
    <property type="term" value="P:phosphorelay signal transduction system"/>
    <property type="evidence" value="ECO:0007669"/>
    <property type="project" value="UniProtKB-KW"/>
</dbReference>
<accession>A0A173YWY7</accession>
<keyword evidence="4 10" id="KW-0597">Phosphoprotein</keyword>
<dbReference type="Gene3D" id="3.40.50.2300">
    <property type="match status" value="1"/>
</dbReference>
<dbReference type="Proteomes" id="UP000095544">
    <property type="component" value="Unassembled WGS sequence"/>
</dbReference>
<dbReference type="Pfam" id="PF12833">
    <property type="entry name" value="HTH_18"/>
    <property type="match status" value="1"/>
</dbReference>
<evidence type="ECO:0000256" key="6">
    <source>
        <dbReference type="ARBA" id="ARBA00023015"/>
    </source>
</evidence>
<evidence type="ECO:0000259" key="11">
    <source>
        <dbReference type="PROSITE" id="PS01124"/>
    </source>
</evidence>
<keyword evidence="6" id="KW-0805">Transcription regulation</keyword>
<sequence length="509" mass="59743">MYRVIVTEDEPAALRHICTLIELKCPEFEVVKTADNGQGALDLLENTDTDVLITDVKMPIMDGVTLARKVKDRYPQIMTLIISGYQEFEYARAAIQTGVCDYILKPVKPSAFQASMRMIQGCLDELYYSKRNKILREMCMGKTDIEKQKDFYRVFSKEEYYAALLRKNGLPRRFVNSKETEIFSVKDEQMAVYGRDEREALYLLPKDFLLSGSFFRLMTHMAEKEKRTADYYTLVLLEDPLKPKELPDAVRRLYQTLDASLVIGKDQVVPVNDKQERKQQKQEYNSGLERLNILVKEGNRRQIREEVKGCFAKWEQEERTQLWVEEKVRELFSLFRRQNMLWESVDTYEYFLDEAFYFASDMQELSDNILQIFSENFEEEARRIKIDTPEFFEKILKYMKENLTDPLSPQSISHVFGISQTYLSRLFRKYCEQSFNRVLNSFRIEKAKEIMSGNPELFIKDAAAMVGFSDQFYFSRIFRTVTGISPSEYIEKAVRDKNSLNKGENDAIS</sequence>
<dbReference type="InterPro" id="IPR011006">
    <property type="entry name" value="CheY-like_superfamily"/>
</dbReference>
<keyword evidence="5" id="KW-0902">Two-component regulatory system</keyword>
<protein>
    <recommendedName>
        <fullName evidence="2">Stage 0 sporulation protein A homolog</fullName>
    </recommendedName>
</protein>
<proteinExistence type="predicted"/>
<dbReference type="PROSITE" id="PS01124">
    <property type="entry name" value="HTH_ARAC_FAMILY_2"/>
    <property type="match status" value="1"/>
</dbReference>
<organism evidence="13 14">
    <name type="scientific">Faecalicatena contorta</name>
    <dbReference type="NCBI Taxonomy" id="39482"/>
    <lineage>
        <taxon>Bacteria</taxon>
        <taxon>Bacillati</taxon>
        <taxon>Bacillota</taxon>
        <taxon>Clostridia</taxon>
        <taxon>Lachnospirales</taxon>
        <taxon>Lachnospiraceae</taxon>
        <taxon>Faecalicatena</taxon>
    </lineage>
</organism>
<dbReference type="STRING" id="39482.ERS852491_00225"/>
<dbReference type="PANTHER" id="PTHR42713:SF3">
    <property type="entry name" value="TRANSCRIPTIONAL REGULATORY PROTEIN HPTR"/>
    <property type="match status" value="1"/>
</dbReference>
<dbReference type="InterPro" id="IPR051552">
    <property type="entry name" value="HptR"/>
</dbReference>
<name>A0A173YWY7_9FIRM</name>
<evidence type="ECO:0000256" key="2">
    <source>
        <dbReference type="ARBA" id="ARBA00018672"/>
    </source>
</evidence>
<dbReference type="PROSITE" id="PS50110">
    <property type="entry name" value="RESPONSE_REGULATORY"/>
    <property type="match status" value="1"/>
</dbReference>
<evidence type="ECO:0000313" key="13">
    <source>
        <dbReference type="EMBL" id="CUN68722.1"/>
    </source>
</evidence>
<evidence type="ECO:0000256" key="4">
    <source>
        <dbReference type="ARBA" id="ARBA00022553"/>
    </source>
</evidence>
<dbReference type="InterPro" id="IPR018062">
    <property type="entry name" value="HTH_AraC-typ_CS"/>
</dbReference>
<keyword evidence="3" id="KW-0963">Cytoplasm</keyword>
<reference evidence="13 14" key="1">
    <citation type="submission" date="2015-09" db="EMBL/GenBank/DDBJ databases">
        <authorList>
            <consortium name="Pathogen Informatics"/>
        </authorList>
    </citation>
    <scope>NUCLEOTIDE SEQUENCE [LARGE SCALE GENOMIC DNA]</scope>
    <source>
        <strain evidence="13 14">2789STDY5834876</strain>
    </source>
</reference>
<dbReference type="PANTHER" id="PTHR42713">
    <property type="entry name" value="HISTIDINE KINASE-RELATED"/>
    <property type="match status" value="1"/>
</dbReference>
<feature type="domain" description="Response regulatory" evidence="12">
    <location>
        <begin position="3"/>
        <end position="120"/>
    </location>
</feature>
<gene>
    <name evidence="13" type="primary">btr_1</name>
    <name evidence="13" type="ORF">ERS852491_00225</name>
</gene>
<evidence type="ECO:0000256" key="9">
    <source>
        <dbReference type="ARBA" id="ARBA00024867"/>
    </source>
</evidence>
<dbReference type="PROSITE" id="PS00041">
    <property type="entry name" value="HTH_ARAC_FAMILY_1"/>
    <property type="match status" value="1"/>
</dbReference>
<dbReference type="EMBL" id="CYZU01000002">
    <property type="protein sequence ID" value="CUN68722.1"/>
    <property type="molecule type" value="Genomic_DNA"/>
</dbReference>